<organism evidence="1 2">
    <name type="scientific">Candidatus Daviesbacteria bacterium GW2011_GWB1_41_5</name>
    <dbReference type="NCBI Taxonomy" id="1618429"/>
    <lineage>
        <taxon>Bacteria</taxon>
        <taxon>Candidatus Daviesiibacteriota</taxon>
    </lineage>
</organism>
<proteinExistence type="predicted"/>
<sequence length="237" mass="24785">MKKIIILIGLFAISAIGVFWYTSSQKPASEPVKQPSAGKQQSSSSNMSFFITSVNPGKGADFGGVAGADQYCQSLAKEGGAENKTWRAYLSTQATDNSPAINARDRIGSGPWKNFQGVVIAGSIEDLHANNNINKQTGLSEEGEIINGRGDTPNRHDILTGSTPEGLAFGPGADNTCGNWTSSKDGAAMVGHHDRQGLADDAPSKSWNSSHLSRGCSLEGLATTGSGGLIYCFATTE</sequence>
<accession>A0A0G0ZMV7</accession>
<dbReference type="SUPFAM" id="SSF56436">
    <property type="entry name" value="C-type lectin-like"/>
    <property type="match status" value="1"/>
</dbReference>
<gene>
    <name evidence="1" type="ORF">UU67_C0003G0035</name>
</gene>
<comment type="caution">
    <text evidence="1">The sequence shown here is derived from an EMBL/GenBank/DDBJ whole genome shotgun (WGS) entry which is preliminary data.</text>
</comment>
<name>A0A0G0ZMV7_9BACT</name>
<evidence type="ECO:0000313" key="1">
    <source>
        <dbReference type="EMBL" id="KKS14313.1"/>
    </source>
</evidence>
<reference evidence="1 2" key="1">
    <citation type="journal article" date="2015" name="Nature">
        <title>rRNA introns, odd ribosomes, and small enigmatic genomes across a large radiation of phyla.</title>
        <authorList>
            <person name="Brown C.T."/>
            <person name="Hug L.A."/>
            <person name="Thomas B.C."/>
            <person name="Sharon I."/>
            <person name="Castelle C.J."/>
            <person name="Singh A."/>
            <person name="Wilkins M.J."/>
            <person name="Williams K.H."/>
            <person name="Banfield J.F."/>
        </authorList>
    </citation>
    <scope>NUCLEOTIDE SEQUENCE [LARGE SCALE GENOMIC DNA]</scope>
</reference>
<dbReference type="AlphaFoldDB" id="A0A0G0ZMV7"/>
<dbReference type="Gene3D" id="3.10.100.10">
    <property type="entry name" value="Mannose-Binding Protein A, subunit A"/>
    <property type="match status" value="1"/>
</dbReference>
<dbReference type="PATRIC" id="fig|1618429.3.peg.124"/>
<evidence type="ECO:0000313" key="2">
    <source>
        <dbReference type="Proteomes" id="UP000034753"/>
    </source>
</evidence>
<dbReference type="EMBL" id="LCBN01000003">
    <property type="protein sequence ID" value="KKS14313.1"/>
    <property type="molecule type" value="Genomic_DNA"/>
</dbReference>
<dbReference type="Proteomes" id="UP000034753">
    <property type="component" value="Unassembled WGS sequence"/>
</dbReference>
<dbReference type="InterPro" id="IPR016186">
    <property type="entry name" value="C-type_lectin-like/link_sf"/>
</dbReference>
<dbReference type="InterPro" id="IPR016187">
    <property type="entry name" value="CTDL_fold"/>
</dbReference>
<protein>
    <submittedName>
        <fullName evidence="1">Collagenase NC10 and Endostatin</fullName>
    </submittedName>
</protein>